<dbReference type="EMBL" id="FNVS01000001">
    <property type="protein sequence ID" value="SEF39933.1"/>
    <property type="molecule type" value="Genomic_DNA"/>
</dbReference>
<feature type="transmembrane region" description="Helical" evidence="7">
    <location>
        <begin position="195"/>
        <end position="214"/>
    </location>
</feature>
<keyword evidence="6 7" id="KW-0472">Membrane</keyword>
<evidence type="ECO:0000313" key="8">
    <source>
        <dbReference type="EMBL" id="SEF39933.1"/>
    </source>
</evidence>
<accession>A0A8G2BTF0</accession>
<protein>
    <submittedName>
        <fullName evidence="8">Manganese transport protein</fullName>
    </submittedName>
</protein>
<feature type="transmembrane region" description="Helical" evidence="7">
    <location>
        <begin position="243"/>
        <end position="266"/>
    </location>
</feature>
<dbReference type="NCBIfam" id="NF037982">
    <property type="entry name" value="Nramp_1"/>
    <property type="match status" value="1"/>
</dbReference>
<evidence type="ECO:0000256" key="2">
    <source>
        <dbReference type="ARBA" id="ARBA00022448"/>
    </source>
</evidence>
<keyword evidence="4" id="KW-0769">Symport</keyword>
<dbReference type="GO" id="GO:0005886">
    <property type="term" value="C:plasma membrane"/>
    <property type="evidence" value="ECO:0007669"/>
    <property type="project" value="TreeGrafter"/>
</dbReference>
<evidence type="ECO:0000256" key="1">
    <source>
        <dbReference type="ARBA" id="ARBA00004141"/>
    </source>
</evidence>
<sequence>MNILDKLKKNHHPSSGALDLLKYIGPGLLVTVGFIDPGNWATNLAAGSEFGYALLWVVTFSSIMLIIIQHNVAHLGIVTGLCLSEATNKYLPRILSRPILGSAMLASISTSLAEILGGAIALRMLFSIPIKIGSIIVTVACIAMLLSNTYSKIERWIIMFVSIIGLSFLYELALVDVQWGEAIQGWIKPSFPDNSLLIIMSVLGAVVMPHNLFLHSEVIQSREWNLEDETVIKKQLKYEFYDTLLSMVIGWAINSAMIILAAATFFKQKVAVNELDQAQQLLVPLVGSNAGVIFAAALLLAGVSSTITSGIAGASIFAGFYGEPYNHSDLHSKLGVLLSFLPALLIIFVIGDPFKGLIISQMFLSVQLPITVFTQVYLTSNKKVMGVYANSRSTMVILLLLGAMVTILNIALLISLF</sequence>
<dbReference type="GO" id="GO:0005384">
    <property type="term" value="F:manganese ion transmembrane transporter activity"/>
    <property type="evidence" value="ECO:0007669"/>
    <property type="project" value="TreeGrafter"/>
</dbReference>
<feature type="transmembrane region" description="Helical" evidence="7">
    <location>
        <begin position="20"/>
        <end position="38"/>
    </location>
</feature>
<dbReference type="Proteomes" id="UP000236725">
    <property type="component" value="Unassembled WGS sequence"/>
</dbReference>
<feature type="transmembrane region" description="Helical" evidence="7">
    <location>
        <begin position="357"/>
        <end position="378"/>
    </location>
</feature>
<organism evidence="8 9">
    <name type="scientific">Parabacteroides chinchillae</name>
    <dbReference type="NCBI Taxonomy" id="871327"/>
    <lineage>
        <taxon>Bacteria</taxon>
        <taxon>Pseudomonadati</taxon>
        <taxon>Bacteroidota</taxon>
        <taxon>Bacteroidia</taxon>
        <taxon>Bacteroidales</taxon>
        <taxon>Tannerellaceae</taxon>
        <taxon>Parabacteroides</taxon>
    </lineage>
</organism>
<evidence type="ECO:0000256" key="5">
    <source>
        <dbReference type="ARBA" id="ARBA00022989"/>
    </source>
</evidence>
<dbReference type="Pfam" id="PF01566">
    <property type="entry name" value="Nramp"/>
    <property type="match status" value="1"/>
</dbReference>
<feature type="transmembrane region" description="Helical" evidence="7">
    <location>
        <begin position="99"/>
        <end position="122"/>
    </location>
</feature>
<dbReference type="PANTHER" id="PTHR11706:SF33">
    <property type="entry name" value="NATURAL RESISTANCE-ASSOCIATED MACROPHAGE PROTEIN 2"/>
    <property type="match status" value="1"/>
</dbReference>
<name>A0A8G2BTF0_9BACT</name>
<feature type="transmembrane region" description="Helical" evidence="7">
    <location>
        <begin position="50"/>
        <end position="68"/>
    </location>
</feature>
<keyword evidence="9" id="KW-1185">Reference proteome</keyword>
<dbReference type="PRINTS" id="PR00447">
    <property type="entry name" value="NATRESASSCMP"/>
</dbReference>
<dbReference type="GO" id="GO:0015293">
    <property type="term" value="F:symporter activity"/>
    <property type="evidence" value="ECO:0007669"/>
    <property type="project" value="UniProtKB-KW"/>
</dbReference>
<feature type="transmembrane region" description="Helical" evidence="7">
    <location>
        <begin position="128"/>
        <end position="147"/>
    </location>
</feature>
<feature type="transmembrane region" description="Helical" evidence="7">
    <location>
        <begin position="334"/>
        <end position="351"/>
    </location>
</feature>
<reference evidence="8 9" key="1">
    <citation type="submission" date="2016-10" db="EMBL/GenBank/DDBJ databases">
        <authorList>
            <person name="Varghese N."/>
            <person name="Submissions S."/>
        </authorList>
    </citation>
    <scope>NUCLEOTIDE SEQUENCE [LARGE SCALE GENOMIC DNA]</scope>
    <source>
        <strain evidence="8 9">DSM 29073</strain>
    </source>
</reference>
<comment type="subcellular location">
    <subcellularLocation>
        <location evidence="1">Membrane</location>
        <topology evidence="1">Multi-pass membrane protein</topology>
    </subcellularLocation>
</comment>
<evidence type="ECO:0000256" key="4">
    <source>
        <dbReference type="ARBA" id="ARBA00022847"/>
    </source>
</evidence>
<proteinExistence type="predicted"/>
<keyword evidence="3 7" id="KW-0812">Transmembrane</keyword>
<feature type="transmembrane region" description="Helical" evidence="7">
    <location>
        <begin position="292"/>
        <end position="322"/>
    </location>
</feature>
<evidence type="ECO:0000256" key="3">
    <source>
        <dbReference type="ARBA" id="ARBA00022692"/>
    </source>
</evidence>
<evidence type="ECO:0000256" key="7">
    <source>
        <dbReference type="SAM" id="Phobius"/>
    </source>
</evidence>
<keyword evidence="5 7" id="KW-1133">Transmembrane helix</keyword>
<feature type="transmembrane region" description="Helical" evidence="7">
    <location>
        <begin position="398"/>
        <end position="416"/>
    </location>
</feature>
<comment type="caution">
    <text evidence="8">The sequence shown here is derived from an EMBL/GenBank/DDBJ whole genome shotgun (WGS) entry which is preliminary data.</text>
</comment>
<dbReference type="PANTHER" id="PTHR11706">
    <property type="entry name" value="SOLUTE CARRIER PROTEIN FAMILY 11 MEMBER"/>
    <property type="match status" value="1"/>
</dbReference>
<dbReference type="RefSeq" id="WP_103982020.1">
    <property type="nucleotide sequence ID" value="NZ_FNVS01000001.1"/>
</dbReference>
<keyword evidence="2" id="KW-0813">Transport</keyword>
<feature type="transmembrane region" description="Helical" evidence="7">
    <location>
        <begin position="156"/>
        <end position="175"/>
    </location>
</feature>
<evidence type="ECO:0000313" key="9">
    <source>
        <dbReference type="Proteomes" id="UP000236725"/>
    </source>
</evidence>
<dbReference type="GO" id="GO:0034755">
    <property type="term" value="P:iron ion transmembrane transport"/>
    <property type="evidence" value="ECO:0007669"/>
    <property type="project" value="TreeGrafter"/>
</dbReference>
<dbReference type="AlphaFoldDB" id="A0A8G2BTF0"/>
<dbReference type="InterPro" id="IPR001046">
    <property type="entry name" value="NRAMP_fam"/>
</dbReference>
<dbReference type="GO" id="GO:0015086">
    <property type="term" value="F:cadmium ion transmembrane transporter activity"/>
    <property type="evidence" value="ECO:0007669"/>
    <property type="project" value="TreeGrafter"/>
</dbReference>
<gene>
    <name evidence="8" type="ORF">SAMN05444001_1019</name>
</gene>
<evidence type="ECO:0000256" key="6">
    <source>
        <dbReference type="ARBA" id="ARBA00023136"/>
    </source>
</evidence>